<dbReference type="GO" id="GO:0008270">
    <property type="term" value="F:zinc ion binding"/>
    <property type="evidence" value="ECO:0007669"/>
    <property type="project" value="InterPro"/>
</dbReference>
<dbReference type="EMBL" id="JAGPXC010000008">
    <property type="protein sequence ID" value="KAH6648124.1"/>
    <property type="molecule type" value="Genomic_DNA"/>
</dbReference>
<dbReference type="GeneID" id="70125617"/>
<feature type="compositionally biased region" description="Basic and acidic residues" evidence="2">
    <location>
        <begin position="70"/>
        <end position="81"/>
    </location>
</feature>
<keyword evidence="1" id="KW-0539">Nucleus</keyword>
<dbReference type="PROSITE" id="PS50048">
    <property type="entry name" value="ZN2_CY6_FUNGAL_2"/>
    <property type="match status" value="1"/>
</dbReference>
<protein>
    <recommendedName>
        <fullName evidence="3">Zn(2)-C6 fungal-type domain-containing protein</fullName>
    </recommendedName>
</protein>
<dbReference type="CDD" id="cd12148">
    <property type="entry name" value="fungal_TF_MHR"/>
    <property type="match status" value="1"/>
</dbReference>
<dbReference type="Pfam" id="PF00172">
    <property type="entry name" value="Zn_clus"/>
    <property type="match status" value="1"/>
</dbReference>
<dbReference type="AlphaFoldDB" id="A0A9P8ZUL0"/>
<proteinExistence type="predicted"/>
<dbReference type="PROSITE" id="PS00463">
    <property type="entry name" value="ZN2_CY6_FUNGAL_1"/>
    <property type="match status" value="1"/>
</dbReference>
<name>A0A9P8ZUL0_9PEZI</name>
<feature type="region of interest" description="Disordered" evidence="2">
    <location>
        <begin position="1"/>
        <end position="23"/>
    </location>
</feature>
<feature type="compositionally biased region" description="Polar residues" evidence="2">
    <location>
        <begin position="82"/>
        <end position="93"/>
    </location>
</feature>
<dbReference type="RefSeq" id="XP_045954636.1">
    <property type="nucleotide sequence ID" value="XM_046096725.1"/>
</dbReference>
<accession>A0A9P8ZUL0</accession>
<evidence type="ECO:0000256" key="1">
    <source>
        <dbReference type="ARBA" id="ARBA00023242"/>
    </source>
</evidence>
<feature type="region of interest" description="Disordered" evidence="2">
    <location>
        <begin position="60"/>
        <end position="93"/>
    </location>
</feature>
<dbReference type="PANTHER" id="PTHR47431:SF5">
    <property type="entry name" value="ZN(II)2CYS6 TRANSCRIPTION FACTOR (EUROFUNG)"/>
    <property type="match status" value="1"/>
</dbReference>
<evidence type="ECO:0000256" key="2">
    <source>
        <dbReference type="SAM" id="MobiDB-lite"/>
    </source>
</evidence>
<dbReference type="InterPro" id="IPR001138">
    <property type="entry name" value="Zn2Cys6_DnaBD"/>
</dbReference>
<dbReference type="InterPro" id="IPR036864">
    <property type="entry name" value="Zn2-C6_fun-type_DNA-bd_sf"/>
</dbReference>
<dbReference type="GO" id="GO:0000981">
    <property type="term" value="F:DNA-binding transcription factor activity, RNA polymerase II-specific"/>
    <property type="evidence" value="ECO:0007669"/>
    <property type="project" value="InterPro"/>
</dbReference>
<dbReference type="CDD" id="cd00067">
    <property type="entry name" value="GAL4"/>
    <property type="match status" value="1"/>
</dbReference>
<dbReference type="OrthoDB" id="2123952at2759"/>
<dbReference type="SUPFAM" id="SSF57701">
    <property type="entry name" value="Zn2/Cys6 DNA-binding domain"/>
    <property type="match status" value="1"/>
</dbReference>
<comment type="caution">
    <text evidence="4">The sequence shown here is derived from an EMBL/GenBank/DDBJ whole genome shotgun (WGS) entry which is preliminary data.</text>
</comment>
<sequence>MPSSSRPLPGQGSGPPTRKKFATPPVKLACMPCRGSRVRCSGSQPCHRCGARGLQCSYSQSRRGVSARSATDDRATKEHDSNSTVHGHPVSSSTPNLILPPLYLGNGLESVAFDETQSDGLDEFFSSLFATPSYPQPPLPDHHDASPSMVYRNFHALRRYQRDADVLDSYYALIHASFPILPLLSKSNREHPSVSDQPMFGLPVDEGFFADYQPSSPLILALLSVLVLFPDTDGGSTSEEISQEMRFRFTQSLAECASESIEVYTSRAELNSLLLEPDQPDSWLHPNLPNQLQIPMALCVLSMQAYLHSGNLPKMLHLAERALDTCMQMSLHQYEGEGPQTETIRRVWWMSYLCLCNACIVNCKPPKQLDRSSIKTPYPDDGLSQVWKQHLVMHNVTAVRLASAKIKLHRYCAFMNSCALLEVFEHIPEEQVDTASSNYSLALPLKLGSLNGSPRDLRSFLFPFTEAQSLETCTNCALEIITHLEAIRNHVNVPYFFCSSVQCAYTIMMVYFSQTRPGQTSSGHSQNDLGEQCLRGLDRALVILQSFASSYGSIAKVHDLVRNVGDALMGKR</sequence>
<reference evidence="4" key="1">
    <citation type="journal article" date="2021" name="Nat. Commun.">
        <title>Genetic determinants of endophytism in the Arabidopsis root mycobiome.</title>
        <authorList>
            <person name="Mesny F."/>
            <person name="Miyauchi S."/>
            <person name="Thiergart T."/>
            <person name="Pickel B."/>
            <person name="Atanasova L."/>
            <person name="Karlsson M."/>
            <person name="Huettel B."/>
            <person name="Barry K.W."/>
            <person name="Haridas S."/>
            <person name="Chen C."/>
            <person name="Bauer D."/>
            <person name="Andreopoulos W."/>
            <person name="Pangilinan J."/>
            <person name="LaButti K."/>
            <person name="Riley R."/>
            <person name="Lipzen A."/>
            <person name="Clum A."/>
            <person name="Drula E."/>
            <person name="Henrissat B."/>
            <person name="Kohler A."/>
            <person name="Grigoriev I.V."/>
            <person name="Martin F.M."/>
            <person name="Hacquard S."/>
        </authorList>
    </citation>
    <scope>NUCLEOTIDE SEQUENCE</scope>
    <source>
        <strain evidence="4">MPI-SDFR-AT-0073</strain>
    </source>
</reference>
<dbReference type="PANTHER" id="PTHR47431">
    <property type="entry name" value="ZN(II)2CYS6 TRANSCRIPTION FACTOR (EUROFUNG)-RELATED"/>
    <property type="match status" value="1"/>
</dbReference>
<evidence type="ECO:0000313" key="5">
    <source>
        <dbReference type="Proteomes" id="UP000758603"/>
    </source>
</evidence>
<evidence type="ECO:0000259" key="3">
    <source>
        <dbReference type="PROSITE" id="PS50048"/>
    </source>
</evidence>
<evidence type="ECO:0000313" key="4">
    <source>
        <dbReference type="EMBL" id="KAH6648124.1"/>
    </source>
</evidence>
<dbReference type="Proteomes" id="UP000758603">
    <property type="component" value="Unassembled WGS sequence"/>
</dbReference>
<organism evidence="4 5">
    <name type="scientific">Truncatella angustata</name>
    <dbReference type="NCBI Taxonomy" id="152316"/>
    <lineage>
        <taxon>Eukaryota</taxon>
        <taxon>Fungi</taxon>
        <taxon>Dikarya</taxon>
        <taxon>Ascomycota</taxon>
        <taxon>Pezizomycotina</taxon>
        <taxon>Sordariomycetes</taxon>
        <taxon>Xylariomycetidae</taxon>
        <taxon>Amphisphaeriales</taxon>
        <taxon>Sporocadaceae</taxon>
        <taxon>Truncatella</taxon>
    </lineage>
</organism>
<keyword evidence="5" id="KW-1185">Reference proteome</keyword>
<gene>
    <name evidence="4" type="ORF">BKA67DRAFT_406659</name>
</gene>
<feature type="domain" description="Zn(2)-C6 fungal-type" evidence="3">
    <location>
        <begin position="29"/>
        <end position="58"/>
    </location>
</feature>
<dbReference type="SMART" id="SM00066">
    <property type="entry name" value="GAL4"/>
    <property type="match status" value="1"/>
</dbReference>
<dbReference type="Gene3D" id="4.10.240.10">
    <property type="entry name" value="Zn(2)-C6 fungal-type DNA-binding domain"/>
    <property type="match status" value="1"/>
</dbReference>